<dbReference type="InterPro" id="IPR027417">
    <property type="entry name" value="P-loop_NTPase"/>
</dbReference>
<dbReference type="InterPro" id="IPR014001">
    <property type="entry name" value="Helicase_ATP-bd"/>
</dbReference>
<dbReference type="AlphaFoldDB" id="A0A227KA09"/>
<dbReference type="Pfam" id="PF00271">
    <property type="entry name" value="Helicase_C"/>
    <property type="match status" value="1"/>
</dbReference>
<evidence type="ECO:0000256" key="3">
    <source>
        <dbReference type="ARBA" id="ARBA00022741"/>
    </source>
</evidence>
<name>A0A227KA09_9BURK</name>
<keyword evidence="6 11" id="KW-0067">ATP-binding</keyword>
<dbReference type="Proteomes" id="UP000214610">
    <property type="component" value="Unassembled WGS sequence"/>
</dbReference>
<dbReference type="CDD" id="cd00268">
    <property type="entry name" value="DEADc"/>
    <property type="match status" value="1"/>
</dbReference>
<dbReference type="EC" id="3.6.4.13" evidence="1"/>
<dbReference type="InterPro" id="IPR000629">
    <property type="entry name" value="RNA-helicase_DEAD-box_CS"/>
</dbReference>
<keyword evidence="3 11" id="KW-0547">Nucleotide-binding</keyword>
<evidence type="ECO:0000313" key="16">
    <source>
        <dbReference type="Proteomes" id="UP000214610"/>
    </source>
</evidence>
<evidence type="ECO:0000259" key="14">
    <source>
        <dbReference type="PROSITE" id="PS51195"/>
    </source>
</evidence>
<dbReference type="GO" id="GO:0042255">
    <property type="term" value="P:ribosome assembly"/>
    <property type="evidence" value="ECO:0007669"/>
    <property type="project" value="UniProtKB-ARBA"/>
</dbReference>
<dbReference type="Gene3D" id="3.40.50.300">
    <property type="entry name" value="P-loop containing nucleotide triphosphate hydrolases"/>
    <property type="match status" value="2"/>
</dbReference>
<evidence type="ECO:0000256" key="6">
    <source>
        <dbReference type="ARBA" id="ARBA00022840"/>
    </source>
</evidence>
<dbReference type="PANTHER" id="PTHR47959">
    <property type="entry name" value="ATP-DEPENDENT RNA HELICASE RHLE-RELATED"/>
    <property type="match status" value="1"/>
</dbReference>
<keyword evidence="4 11" id="KW-0378">Hydrolase</keyword>
<evidence type="ECO:0000259" key="13">
    <source>
        <dbReference type="PROSITE" id="PS51194"/>
    </source>
</evidence>
<dbReference type="CDD" id="cd18787">
    <property type="entry name" value="SF2_C_DEAD"/>
    <property type="match status" value="1"/>
</dbReference>
<dbReference type="SMART" id="SM00490">
    <property type="entry name" value="HELICc"/>
    <property type="match status" value="1"/>
</dbReference>
<evidence type="ECO:0000256" key="2">
    <source>
        <dbReference type="ARBA" id="ARBA00022490"/>
    </source>
</evidence>
<dbReference type="SUPFAM" id="SSF52540">
    <property type="entry name" value="P-loop containing nucleoside triphosphate hydrolases"/>
    <property type="match status" value="1"/>
</dbReference>
<evidence type="ECO:0000256" key="8">
    <source>
        <dbReference type="ARBA" id="ARBA00047984"/>
    </source>
</evidence>
<dbReference type="SMART" id="SM00487">
    <property type="entry name" value="DEXDc"/>
    <property type="match status" value="1"/>
</dbReference>
<comment type="caution">
    <text evidence="15">The sequence shown here is derived from an EMBL/GenBank/DDBJ whole genome shotgun (WGS) entry which is preliminary data.</text>
</comment>
<dbReference type="InterPro" id="IPR050079">
    <property type="entry name" value="DEAD_box_RNA_helicase"/>
</dbReference>
<evidence type="ECO:0000256" key="4">
    <source>
        <dbReference type="ARBA" id="ARBA00022801"/>
    </source>
</evidence>
<keyword evidence="5 11" id="KW-0347">Helicase</keyword>
<dbReference type="PROSITE" id="PS00039">
    <property type="entry name" value="DEAD_ATP_HELICASE"/>
    <property type="match status" value="1"/>
</dbReference>
<dbReference type="FunFam" id="3.40.50.300:FF:000108">
    <property type="entry name" value="ATP-dependent RNA helicase RhlE"/>
    <property type="match status" value="1"/>
</dbReference>
<evidence type="ECO:0000259" key="12">
    <source>
        <dbReference type="PROSITE" id="PS51192"/>
    </source>
</evidence>
<feature type="domain" description="DEAD-box RNA helicase Q" evidence="14">
    <location>
        <begin position="5"/>
        <end position="33"/>
    </location>
</feature>
<comment type="catalytic activity">
    <reaction evidence="8">
        <text>ATP + H2O = ADP + phosphate + H(+)</text>
        <dbReference type="Rhea" id="RHEA:13065"/>
        <dbReference type="ChEBI" id="CHEBI:15377"/>
        <dbReference type="ChEBI" id="CHEBI:15378"/>
        <dbReference type="ChEBI" id="CHEBI:30616"/>
        <dbReference type="ChEBI" id="CHEBI:43474"/>
        <dbReference type="ChEBI" id="CHEBI:456216"/>
        <dbReference type="EC" id="3.6.4.13"/>
    </reaction>
</comment>
<dbReference type="GO" id="GO:0005524">
    <property type="term" value="F:ATP binding"/>
    <property type="evidence" value="ECO:0007669"/>
    <property type="project" value="UniProtKB-KW"/>
</dbReference>
<keyword evidence="2" id="KW-0963">Cytoplasm</keyword>
<dbReference type="InterPro" id="IPR014014">
    <property type="entry name" value="RNA_helicase_DEAD_Q_motif"/>
</dbReference>
<dbReference type="EMBL" id="NHMP01000016">
    <property type="protein sequence ID" value="OXE44178.1"/>
    <property type="molecule type" value="Genomic_DNA"/>
</dbReference>
<keyword evidence="16" id="KW-1185">Reference proteome</keyword>
<evidence type="ECO:0000256" key="11">
    <source>
        <dbReference type="RuleBase" id="RU000492"/>
    </source>
</evidence>
<dbReference type="Pfam" id="PF00270">
    <property type="entry name" value="DEAD"/>
    <property type="match status" value="1"/>
</dbReference>
<evidence type="ECO:0000256" key="1">
    <source>
        <dbReference type="ARBA" id="ARBA00012552"/>
    </source>
</evidence>
<dbReference type="InterPro" id="IPR001650">
    <property type="entry name" value="Helicase_C-like"/>
</dbReference>
<evidence type="ECO:0000313" key="15">
    <source>
        <dbReference type="EMBL" id="OXE44178.1"/>
    </source>
</evidence>
<reference evidence="16" key="1">
    <citation type="submission" date="2017-05" db="EMBL/GenBank/DDBJ databases">
        <title>Improved OligoMM genomes.</title>
        <authorList>
            <person name="Garzetti D."/>
        </authorList>
    </citation>
    <scope>NUCLEOTIDE SEQUENCE [LARGE SCALE GENOMIC DNA]</scope>
    <source>
        <strain evidence="16">YL45</strain>
    </source>
</reference>
<dbReference type="GO" id="GO:0005829">
    <property type="term" value="C:cytosol"/>
    <property type="evidence" value="ECO:0007669"/>
    <property type="project" value="TreeGrafter"/>
</dbReference>
<dbReference type="RefSeq" id="WP_066593555.1">
    <property type="nucleotide sequence ID" value="NZ_CAJTBZ010000032.1"/>
</dbReference>
<feature type="domain" description="Helicase ATP-binding" evidence="12">
    <location>
        <begin position="36"/>
        <end position="214"/>
    </location>
</feature>
<dbReference type="GO" id="GO:0009266">
    <property type="term" value="P:response to temperature stimulus"/>
    <property type="evidence" value="ECO:0007669"/>
    <property type="project" value="UniProtKB-ARBA"/>
</dbReference>
<dbReference type="GO" id="GO:0016787">
    <property type="term" value="F:hydrolase activity"/>
    <property type="evidence" value="ECO:0007669"/>
    <property type="project" value="UniProtKB-KW"/>
</dbReference>
<evidence type="ECO:0000256" key="10">
    <source>
        <dbReference type="PROSITE-ProRule" id="PRU00552"/>
    </source>
</evidence>
<gene>
    <name evidence="15" type="ORF">ADH67_12940</name>
</gene>
<feature type="short sequence motif" description="Q motif" evidence="10">
    <location>
        <begin position="5"/>
        <end position="33"/>
    </location>
</feature>
<feature type="domain" description="Helicase C-terminal" evidence="13">
    <location>
        <begin position="250"/>
        <end position="391"/>
    </location>
</feature>
<evidence type="ECO:0000256" key="5">
    <source>
        <dbReference type="ARBA" id="ARBA00022806"/>
    </source>
</evidence>
<accession>A0A227KA09</accession>
<evidence type="ECO:0000256" key="7">
    <source>
        <dbReference type="ARBA" id="ARBA00038437"/>
    </source>
</evidence>
<dbReference type="GeneID" id="78361786"/>
<dbReference type="PROSITE" id="PS51192">
    <property type="entry name" value="HELICASE_ATP_BIND_1"/>
    <property type="match status" value="1"/>
</dbReference>
<dbReference type="PANTHER" id="PTHR47959:SF13">
    <property type="entry name" value="ATP-DEPENDENT RNA HELICASE RHLE"/>
    <property type="match status" value="1"/>
</dbReference>
<dbReference type="InterPro" id="IPR011545">
    <property type="entry name" value="DEAD/DEAH_box_helicase_dom"/>
</dbReference>
<sequence length="458" mass="50604">MSEQTGFKDFGLDEKLLKAVEKVGYTTPTPIQIKAIPVVLEGKDVMGAAQTGTGKTASFGLPILQNLLKYENASVSPARHPVRALILTPTRELALQVAENLEQYASETKLRVACVYGGVDIKPQSIELRKGIEVLIATPGRLLDHLEQRNTSLKNVEIVILDEADRMLDMGFLPDITKILKELPPKRQGLMFSATFSPEIKKLGQSFLNEPVMIEVARQNTTASTITQELYEVPDGKKTDSLVEILTTKGVDDQGNTLQAIIFVNSKLMAGRLSRQLNRYGFLADAIHGDKSQEERTKTLGAFKDGTINYLVATDVAARGLDIPDMPLVINFDIPFMAEDYVHRIGRTGRAGAKGLAISLMTSEDENNVEAIEKLTKKKFNRIDLSPKKIKFDYVNPNKKYTYQKVKQDVDPFFLNPYVPSKTVSQKPVAKTVAIVESIHEHKPKLVAALLGGTGRRG</sequence>
<dbReference type="PROSITE" id="PS51194">
    <property type="entry name" value="HELICASE_CTER"/>
    <property type="match status" value="1"/>
</dbReference>
<dbReference type="InterPro" id="IPR044742">
    <property type="entry name" value="DEAD/DEAH_RhlB"/>
</dbReference>
<protein>
    <recommendedName>
        <fullName evidence="9">DEAD-box ATP-dependent RNA helicase RhpA</fullName>
        <ecNumber evidence="1">3.6.4.13</ecNumber>
    </recommendedName>
</protein>
<dbReference type="GO" id="GO:0003676">
    <property type="term" value="F:nucleic acid binding"/>
    <property type="evidence" value="ECO:0007669"/>
    <property type="project" value="InterPro"/>
</dbReference>
<comment type="similarity">
    <text evidence="7 11">Belongs to the DEAD box helicase family.</text>
</comment>
<proteinExistence type="inferred from homology"/>
<dbReference type="PROSITE" id="PS51195">
    <property type="entry name" value="Q_MOTIF"/>
    <property type="match status" value="1"/>
</dbReference>
<evidence type="ECO:0000256" key="9">
    <source>
        <dbReference type="ARBA" id="ARBA00074363"/>
    </source>
</evidence>
<organism evidence="15 16">
    <name type="scientific">Turicimonas muris</name>
    <dbReference type="NCBI Taxonomy" id="1796652"/>
    <lineage>
        <taxon>Bacteria</taxon>
        <taxon>Pseudomonadati</taxon>
        <taxon>Pseudomonadota</taxon>
        <taxon>Betaproteobacteria</taxon>
        <taxon>Burkholderiales</taxon>
        <taxon>Sutterellaceae</taxon>
        <taxon>Turicimonas</taxon>
    </lineage>
</organism>
<dbReference type="GO" id="GO:0003724">
    <property type="term" value="F:RNA helicase activity"/>
    <property type="evidence" value="ECO:0007669"/>
    <property type="project" value="UniProtKB-EC"/>
</dbReference>